<dbReference type="AlphaFoldDB" id="A0A9P4UVK4"/>
<dbReference type="Pfam" id="PF03572">
    <property type="entry name" value="Peptidase_S41"/>
    <property type="match status" value="1"/>
</dbReference>
<reference evidence="5" key="1">
    <citation type="journal article" date="2020" name="Stud. Mycol.">
        <title>101 Dothideomycetes genomes: a test case for predicting lifestyles and emergence of pathogens.</title>
        <authorList>
            <person name="Haridas S."/>
            <person name="Albert R."/>
            <person name="Binder M."/>
            <person name="Bloem J."/>
            <person name="Labutti K."/>
            <person name="Salamov A."/>
            <person name="Andreopoulos B."/>
            <person name="Baker S."/>
            <person name="Barry K."/>
            <person name="Bills G."/>
            <person name="Bluhm B."/>
            <person name="Cannon C."/>
            <person name="Castanera R."/>
            <person name="Culley D."/>
            <person name="Daum C."/>
            <person name="Ezra D."/>
            <person name="Gonzalez J."/>
            <person name="Henrissat B."/>
            <person name="Kuo A."/>
            <person name="Liang C."/>
            <person name="Lipzen A."/>
            <person name="Lutzoni F."/>
            <person name="Magnuson J."/>
            <person name="Mondo S."/>
            <person name="Nolan M."/>
            <person name="Ohm R."/>
            <person name="Pangilinan J."/>
            <person name="Park H.-J."/>
            <person name="Ramirez L."/>
            <person name="Alfaro M."/>
            <person name="Sun H."/>
            <person name="Tritt A."/>
            <person name="Yoshinaga Y."/>
            <person name="Zwiers L.-H."/>
            <person name="Turgeon B."/>
            <person name="Goodwin S."/>
            <person name="Spatafora J."/>
            <person name="Crous P."/>
            <person name="Grigoriev I."/>
        </authorList>
    </citation>
    <scope>NUCLEOTIDE SEQUENCE</scope>
    <source>
        <strain evidence="5">CBS 125425</strain>
    </source>
</reference>
<dbReference type="Proteomes" id="UP000799444">
    <property type="component" value="Unassembled WGS sequence"/>
</dbReference>
<keyword evidence="6" id="KW-1185">Reference proteome</keyword>
<accession>A0A9P4UVK4</accession>
<dbReference type="Pfam" id="PF23658">
    <property type="entry name" value="PDZ_CPAF_rel"/>
    <property type="match status" value="1"/>
</dbReference>
<dbReference type="SUPFAM" id="SSF52096">
    <property type="entry name" value="ClpP/crotonase"/>
    <property type="match status" value="1"/>
</dbReference>
<feature type="signal peptide" evidence="2">
    <location>
        <begin position="1"/>
        <end position="17"/>
    </location>
</feature>
<dbReference type="PANTHER" id="PTHR37049">
    <property type="entry name" value="PEPTIDASE S41 FAMILY PROTEIN"/>
    <property type="match status" value="1"/>
</dbReference>
<sequence length="766" mass="83471">MHTSILLFGLFLAPAFARVQRNLLYGVPIDGPDEEINGIEAGEVALLPTASAISTQPPPLTTPIPNTPGLAEPCAIVSSVLQAVPSGTRKVIPAELGLRCLQSVPLDVEGNIKLIEELKLYLQWQSNLAYLKNPPAEYTEKPVDIIAEMGNMQRLLRTGAYLGEYDFQLHLNNLFGRAYDNHLAFQSDAIMQFQRPAGLELVSVSSDGVALPEIFSYRDILLAHNDPSFKPSPIRTINGRAVEEDLTRIATQADYHDANARWNTLFPNQALIASGVTFLGSFRTGRYQGPNTTISFANETTNTLINIAVVIGNFSGVDSGRALFDKFCNGPRPTTNTTATATRTTTATSVSTSSQTGYPQAAVIHPNLSLGGYFLDDAGYNLFQDTMRDFIRESVRQNKTKLIVDLRGNGGGNAILGYDSFKQLFPQADEEPFGATRYRANEALNITGQMVSDFNDGKTYVQQNQTAFAENFPDTTLDNILLFTAGFNFKHQLDIDLEDIGSWPQMFNGNSVNRDNFTVPIRYNFSDEPSYTYPGFSVIGFLNNTNETSTPQPFESNNIIMLHDGMCSSTCTIVSELLKNQGSVRTIVVGGQHQVGPMQGIGGTKGAQSFEWDDIRIRTQIVFFLGSPEQQAEWNATGTLGKTAFATQLFKRSAYSGTRPAGGINLRDNLRRDDPSQTPLEFIYEAADCRMWYTQPMIFDVTQVWKSAYDRMWRNVSCVQGSTGHASSISGGGQGKGGELEDAIGTGMALGAGIAGLGSGGVGHDG</sequence>
<evidence type="ECO:0008006" key="7">
    <source>
        <dbReference type="Google" id="ProtNLM"/>
    </source>
</evidence>
<evidence type="ECO:0000313" key="5">
    <source>
        <dbReference type="EMBL" id="KAF2726946.1"/>
    </source>
</evidence>
<evidence type="ECO:0000256" key="2">
    <source>
        <dbReference type="SAM" id="SignalP"/>
    </source>
</evidence>
<dbReference type="InterPro" id="IPR005151">
    <property type="entry name" value="Tail-specific_protease"/>
</dbReference>
<dbReference type="Gene3D" id="3.90.226.10">
    <property type="entry name" value="2-enoyl-CoA Hydratase, Chain A, domain 1"/>
    <property type="match status" value="1"/>
</dbReference>
<name>A0A9P4UVK4_9PLEO</name>
<dbReference type="GO" id="GO:0006508">
    <property type="term" value="P:proteolysis"/>
    <property type="evidence" value="ECO:0007669"/>
    <property type="project" value="InterPro"/>
</dbReference>
<gene>
    <name evidence="5" type="ORF">EJ04DRAFT_547474</name>
</gene>
<dbReference type="GO" id="GO:0008236">
    <property type="term" value="F:serine-type peptidase activity"/>
    <property type="evidence" value="ECO:0007669"/>
    <property type="project" value="InterPro"/>
</dbReference>
<dbReference type="InterPro" id="IPR029045">
    <property type="entry name" value="ClpP/crotonase-like_dom_sf"/>
</dbReference>
<proteinExistence type="predicted"/>
<evidence type="ECO:0000256" key="1">
    <source>
        <dbReference type="SAM" id="MobiDB-lite"/>
    </source>
</evidence>
<dbReference type="OrthoDB" id="27214at2759"/>
<feature type="region of interest" description="Disordered" evidence="1">
    <location>
        <begin position="333"/>
        <end position="356"/>
    </location>
</feature>
<dbReference type="InterPro" id="IPR056186">
    <property type="entry name" value="PDZ_CPAF-rel"/>
</dbReference>
<dbReference type="PANTHER" id="PTHR37049:SF4">
    <property type="entry name" value="RHODANESE DOMAIN-CONTAINING PROTEIN"/>
    <property type="match status" value="1"/>
</dbReference>
<dbReference type="InterPro" id="IPR052766">
    <property type="entry name" value="S41A_metabolite_peptidase"/>
</dbReference>
<protein>
    <recommendedName>
        <fullName evidence="7">Tail specific protease domain-containing protein</fullName>
    </recommendedName>
</protein>
<evidence type="ECO:0000259" key="3">
    <source>
        <dbReference type="Pfam" id="PF03572"/>
    </source>
</evidence>
<feature type="domain" description="CPAF-like PDZ" evidence="4">
    <location>
        <begin position="193"/>
        <end position="314"/>
    </location>
</feature>
<dbReference type="EMBL" id="ML996370">
    <property type="protein sequence ID" value="KAF2726946.1"/>
    <property type="molecule type" value="Genomic_DNA"/>
</dbReference>
<comment type="caution">
    <text evidence="5">The sequence shown here is derived from an EMBL/GenBank/DDBJ whole genome shotgun (WGS) entry which is preliminary data.</text>
</comment>
<evidence type="ECO:0000313" key="6">
    <source>
        <dbReference type="Proteomes" id="UP000799444"/>
    </source>
</evidence>
<feature type="chain" id="PRO_5040301762" description="Tail specific protease domain-containing protein" evidence="2">
    <location>
        <begin position="18"/>
        <end position="766"/>
    </location>
</feature>
<feature type="compositionally biased region" description="Low complexity" evidence="1">
    <location>
        <begin position="334"/>
        <end position="356"/>
    </location>
</feature>
<organism evidence="5 6">
    <name type="scientific">Polyplosphaeria fusca</name>
    <dbReference type="NCBI Taxonomy" id="682080"/>
    <lineage>
        <taxon>Eukaryota</taxon>
        <taxon>Fungi</taxon>
        <taxon>Dikarya</taxon>
        <taxon>Ascomycota</taxon>
        <taxon>Pezizomycotina</taxon>
        <taxon>Dothideomycetes</taxon>
        <taxon>Pleosporomycetidae</taxon>
        <taxon>Pleosporales</taxon>
        <taxon>Tetraplosphaeriaceae</taxon>
        <taxon>Polyplosphaeria</taxon>
    </lineage>
</organism>
<evidence type="ECO:0000259" key="4">
    <source>
        <dbReference type="Pfam" id="PF23658"/>
    </source>
</evidence>
<feature type="domain" description="Tail specific protease" evidence="3">
    <location>
        <begin position="384"/>
        <end position="592"/>
    </location>
</feature>
<keyword evidence="2" id="KW-0732">Signal</keyword>